<evidence type="ECO:0000256" key="1">
    <source>
        <dbReference type="ARBA" id="ARBA00004965"/>
    </source>
</evidence>
<dbReference type="PIRSF" id="PIRSF001558">
    <property type="entry name" value="GSHase"/>
    <property type="match status" value="1"/>
</dbReference>
<dbReference type="OrthoDB" id="2020073at2759"/>
<comment type="pathway">
    <text evidence="1 9">Sulfur metabolism; glutathione biosynthesis; glutathione from L-cysteine and L-glutamate: step 2/2.</text>
</comment>
<dbReference type="SUPFAM" id="SSF52440">
    <property type="entry name" value="PreATP-grasp domain"/>
    <property type="match status" value="1"/>
</dbReference>
<evidence type="ECO:0000256" key="6">
    <source>
        <dbReference type="ARBA" id="ARBA00022741"/>
    </source>
</evidence>
<gene>
    <name evidence="14" type="ORF">BRENAR_LOCUS1779</name>
</gene>
<dbReference type="InterPro" id="IPR005615">
    <property type="entry name" value="Glutathione_synthase"/>
</dbReference>
<dbReference type="Gene3D" id="3.30.470.20">
    <property type="entry name" value="ATP-grasp fold, B domain"/>
    <property type="match status" value="1"/>
</dbReference>
<keyword evidence="7 9" id="KW-0067">ATP-binding</keyword>
<dbReference type="InterPro" id="IPR004887">
    <property type="entry name" value="GSH_synth_subst-bd"/>
</dbReference>
<organism evidence="14 15">
    <name type="scientific">Brettanomyces naardenensis</name>
    <name type="common">Yeast</name>
    <dbReference type="NCBI Taxonomy" id="13370"/>
    <lineage>
        <taxon>Eukaryota</taxon>
        <taxon>Fungi</taxon>
        <taxon>Dikarya</taxon>
        <taxon>Ascomycota</taxon>
        <taxon>Saccharomycotina</taxon>
        <taxon>Pichiomycetes</taxon>
        <taxon>Pichiales</taxon>
        <taxon>Pichiaceae</taxon>
        <taxon>Brettanomyces</taxon>
    </lineage>
</organism>
<evidence type="ECO:0000256" key="12">
    <source>
        <dbReference type="PIRSR" id="PIRSR001558-3"/>
    </source>
</evidence>
<dbReference type="GO" id="GO:0005524">
    <property type="term" value="F:ATP binding"/>
    <property type="evidence" value="ECO:0007669"/>
    <property type="project" value="UniProtKB-UniRule"/>
</dbReference>
<keyword evidence="15" id="KW-1185">Reference proteome</keyword>
<evidence type="ECO:0000313" key="14">
    <source>
        <dbReference type="EMBL" id="VEU21044.1"/>
    </source>
</evidence>
<evidence type="ECO:0000256" key="3">
    <source>
        <dbReference type="ARBA" id="ARBA00022598"/>
    </source>
</evidence>
<comment type="similarity">
    <text evidence="2 9">Belongs to the eukaryotic GSH synthase family.</text>
</comment>
<feature type="binding site" evidence="11">
    <location>
        <position position="108"/>
    </location>
    <ligand>
        <name>Mg(2+)</name>
        <dbReference type="ChEBI" id="CHEBI:18420"/>
    </ligand>
</feature>
<evidence type="ECO:0000256" key="9">
    <source>
        <dbReference type="PIRNR" id="PIRNR001558"/>
    </source>
</evidence>
<dbReference type="Gene3D" id="3.40.50.1760">
    <property type="entry name" value="Glutathione synthase, substrate-binding domain superfamily, eukaryotic"/>
    <property type="match status" value="1"/>
</dbReference>
<keyword evidence="6 9" id="KW-0547">Nucleotide-binding</keyword>
<feature type="binding site" evidence="11">
    <location>
        <position position="110"/>
    </location>
    <ligand>
        <name>Mg(2+)</name>
        <dbReference type="ChEBI" id="CHEBI:18420"/>
    </ligand>
</feature>
<evidence type="ECO:0000256" key="10">
    <source>
        <dbReference type="PIRSR" id="PIRSR001558-1"/>
    </source>
</evidence>
<evidence type="ECO:0000256" key="2">
    <source>
        <dbReference type="ARBA" id="ARBA00010385"/>
    </source>
</evidence>
<keyword evidence="8 9" id="KW-0460">Magnesium</keyword>
<dbReference type="GO" id="GO:0000287">
    <property type="term" value="F:magnesium ion binding"/>
    <property type="evidence" value="ECO:0007669"/>
    <property type="project" value="UniProtKB-UniRule"/>
</dbReference>
<accession>A0A448YJC4</accession>
<dbReference type="Gene3D" id="3.30.1490.50">
    <property type="match status" value="1"/>
</dbReference>
<feature type="binding site" evidence="10">
    <location>
        <begin position="341"/>
        <end position="350"/>
    </location>
    <ligand>
        <name>ATP</name>
        <dbReference type="ChEBI" id="CHEBI:30616"/>
    </ligand>
</feature>
<proteinExistence type="inferred from homology"/>
<dbReference type="PANTHER" id="PTHR11130">
    <property type="entry name" value="GLUTATHIONE SYNTHETASE"/>
    <property type="match status" value="1"/>
</dbReference>
<dbReference type="Pfam" id="PF03917">
    <property type="entry name" value="GSH_synth_ATP"/>
    <property type="match status" value="1"/>
</dbReference>
<dbReference type="Pfam" id="PF03199">
    <property type="entry name" value="GSH_synthase"/>
    <property type="match status" value="1"/>
</dbReference>
<feature type="binding site" evidence="12">
    <location>
        <begin position="112"/>
        <end position="115"/>
    </location>
    <ligand>
        <name>substrate</name>
    </ligand>
</feature>
<keyword evidence="4 9" id="KW-0317">Glutathione biosynthesis</keyword>
<protein>
    <recommendedName>
        <fullName evidence="9">Glutathione synthetase</fullName>
        <shortName evidence="9">GSH-S</shortName>
        <ecNumber evidence="9">6.3.2.3</ecNumber>
    </recommendedName>
</protein>
<comment type="catalytic activity">
    <reaction evidence="9">
        <text>gamma-L-glutamyl-L-cysteine + glycine + ATP = glutathione + ADP + phosphate + H(+)</text>
        <dbReference type="Rhea" id="RHEA:13557"/>
        <dbReference type="ChEBI" id="CHEBI:15378"/>
        <dbReference type="ChEBI" id="CHEBI:30616"/>
        <dbReference type="ChEBI" id="CHEBI:43474"/>
        <dbReference type="ChEBI" id="CHEBI:57305"/>
        <dbReference type="ChEBI" id="CHEBI:57925"/>
        <dbReference type="ChEBI" id="CHEBI:58173"/>
        <dbReference type="ChEBI" id="CHEBI:456216"/>
        <dbReference type="EC" id="6.3.2.3"/>
    </reaction>
</comment>
<dbReference type="Proteomes" id="UP000290900">
    <property type="component" value="Unassembled WGS sequence"/>
</dbReference>
<feature type="binding site" evidence="10">
    <location>
        <position position="195"/>
    </location>
    <ligand>
        <name>substrate</name>
    </ligand>
</feature>
<feature type="binding site" evidence="12">
    <location>
        <begin position="244"/>
        <end position="247"/>
    </location>
    <ligand>
        <name>substrate</name>
    </ligand>
</feature>
<evidence type="ECO:0000313" key="15">
    <source>
        <dbReference type="Proteomes" id="UP000290900"/>
    </source>
</evidence>
<feature type="binding site" evidence="10">
    <location>
        <position position="429"/>
    </location>
    <ligand>
        <name>ATP</name>
        <dbReference type="ChEBI" id="CHEBI:30616"/>
    </ligand>
</feature>
<dbReference type="InParanoid" id="A0A448YJC4"/>
<keyword evidence="3 9" id="KW-0436">Ligase</keyword>
<evidence type="ECO:0000259" key="13">
    <source>
        <dbReference type="Pfam" id="PF03199"/>
    </source>
</evidence>
<dbReference type="SUPFAM" id="SSF56059">
    <property type="entry name" value="Glutathione synthetase ATP-binding domain-like"/>
    <property type="match status" value="1"/>
</dbReference>
<name>A0A448YJC4_BRENA</name>
<dbReference type="NCBIfam" id="TIGR01986">
    <property type="entry name" value="glut_syn_euk"/>
    <property type="match status" value="1"/>
</dbReference>
<dbReference type="InterPro" id="IPR014042">
    <property type="entry name" value="Glutathione_synthase_a-hlx"/>
</dbReference>
<dbReference type="Gene3D" id="3.30.1490.80">
    <property type="match status" value="1"/>
</dbReference>
<dbReference type="InterPro" id="IPR037013">
    <property type="entry name" value="GSH-S_sub-bd_sf"/>
</dbReference>
<feature type="binding site" evidence="10">
    <location>
        <position position="108"/>
    </location>
    <ligand>
        <name>ATP</name>
        <dbReference type="ChEBI" id="CHEBI:30616"/>
    </ligand>
</feature>
<feature type="binding site" evidence="10">
    <location>
        <position position="400"/>
    </location>
    <ligand>
        <name>ATP</name>
        <dbReference type="ChEBI" id="CHEBI:30616"/>
    </ligand>
</feature>
<feature type="binding site" evidence="12">
    <location>
        <begin position="438"/>
        <end position="439"/>
    </location>
    <ligand>
        <name>substrate</name>
    </ligand>
</feature>
<feature type="binding site" evidence="11">
    <location>
        <position position="345"/>
    </location>
    <ligand>
        <name>Mg(2+)</name>
        <dbReference type="ChEBI" id="CHEBI:18420"/>
    </ligand>
</feature>
<evidence type="ECO:0000256" key="7">
    <source>
        <dbReference type="ARBA" id="ARBA00022840"/>
    </source>
</evidence>
<feature type="binding site" evidence="10">
    <location>
        <position position="352"/>
    </location>
    <ligand>
        <name>ATP</name>
        <dbReference type="ChEBI" id="CHEBI:30616"/>
    </ligand>
</feature>
<feature type="domain" description="Glutathione synthase substrate-binding" evidence="13">
    <location>
        <begin position="179"/>
        <end position="280"/>
    </location>
</feature>
<feature type="binding site" evidence="10">
    <location>
        <position position="427"/>
    </location>
    <ligand>
        <name>substrate</name>
    </ligand>
</feature>
<keyword evidence="5 9" id="KW-0479">Metal-binding</keyword>
<dbReference type="PANTHER" id="PTHR11130:SF0">
    <property type="entry name" value="GLUTATHIONE SYNTHETASE"/>
    <property type="match status" value="1"/>
</dbReference>
<feature type="binding site" evidence="10">
    <location>
        <position position="435"/>
    </location>
    <ligand>
        <name>ATP</name>
        <dbReference type="ChEBI" id="CHEBI:30616"/>
    </ligand>
</feature>
<dbReference type="GO" id="GO:0043295">
    <property type="term" value="F:glutathione binding"/>
    <property type="evidence" value="ECO:0007669"/>
    <property type="project" value="UniProtKB-UniRule"/>
</dbReference>
<reference evidence="14 15" key="1">
    <citation type="submission" date="2018-12" db="EMBL/GenBank/DDBJ databases">
        <authorList>
            <person name="Tiukova I."/>
            <person name="Dainat J."/>
        </authorList>
    </citation>
    <scope>NUCLEOTIDE SEQUENCE [LARGE SCALE GENOMIC DNA]</scope>
</reference>
<feature type="binding site" evidence="10">
    <location>
        <position position="92"/>
    </location>
    <ligand>
        <name>substrate</name>
    </ligand>
</feature>
<dbReference type="GO" id="GO:0005829">
    <property type="term" value="C:cytosol"/>
    <property type="evidence" value="ECO:0007669"/>
    <property type="project" value="TreeGrafter"/>
</dbReference>
<evidence type="ECO:0000256" key="4">
    <source>
        <dbReference type="ARBA" id="ARBA00022684"/>
    </source>
</evidence>
<feature type="binding site" evidence="12">
    <location>
        <begin position="189"/>
        <end position="191"/>
    </location>
    <ligand>
        <name>substrate</name>
    </ligand>
</feature>
<feature type="binding site" evidence="10">
    <location>
        <position position="283"/>
    </location>
    <ligand>
        <name>ATP</name>
        <dbReference type="ChEBI" id="CHEBI:30616"/>
    </ligand>
</feature>
<dbReference type="STRING" id="13370.A0A448YJC4"/>
<dbReference type="InterPro" id="IPR016185">
    <property type="entry name" value="PreATP-grasp_dom_sf"/>
</dbReference>
<feature type="binding site" evidence="10">
    <location>
        <begin position="374"/>
        <end position="377"/>
    </location>
    <ligand>
        <name>ATP</name>
        <dbReference type="ChEBI" id="CHEBI:30616"/>
    </ligand>
</feature>
<dbReference type="EC" id="6.3.2.3" evidence="9"/>
<dbReference type="FunFam" id="3.30.1490.50:FF:000002">
    <property type="entry name" value="Glutathione synthetase"/>
    <property type="match status" value="1"/>
</dbReference>
<dbReference type="EMBL" id="CAACVR010000009">
    <property type="protein sequence ID" value="VEU21044.1"/>
    <property type="molecule type" value="Genomic_DNA"/>
</dbReference>
<dbReference type="InterPro" id="IPR014049">
    <property type="entry name" value="Glutathione_synthase_N_euk"/>
</dbReference>
<dbReference type="AlphaFoldDB" id="A0A448YJC4"/>
<evidence type="ECO:0000256" key="11">
    <source>
        <dbReference type="PIRSR" id="PIRSR001558-2"/>
    </source>
</evidence>
<dbReference type="UniPathway" id="UPA00142">
    <property type="reaction ID" value="UER00210"/>
</dbReference>
<evidence type="ECO:0000256" key="8">
    <source>
        <dbReference type="ARBA" id="ARBA00022842"/>
    </source>
</evidence>
<dbReference type="FunCoup" id="A0A448YJC4">
    <property type="interactions" value="901"/>
</dbReference>
<sequence>MYPNGYKEYQANLAPLTLFPTPFPRIEFEKAKSIATAYNKLYANIVSQHQWLLDAVRSLSEFDTTFTGKLYQCYLEAEKRGIVQPVALGLVRSDYMYDTVSKVIKQVEYNTVSVSFAGISREVGKLHKFLNDSGLYTKSGEKYYGEDGLIVSDAADGLARGLREAVSYYERTHSSPGKTIVLFVVQPNERNAFDQRHIEYSLFEKFGIVSKRIELPDVTASVKVDNQTRKLFYQDREVSVVYYRSAYGPGEFTKKETWDCRILLESTLAIKCPSLLVQLSGAKKIQQLLTSTAILDKFLPTDEKKADLVSTFCKIYPLDDSEDATIAKKLAFEKPENFVLKPQREGGGNNIYKEEIPGFLKSIPEKDWAGFILMELIHPPVAKNVMLRDGELLRSGTVSELGVYGSFLFNEKTGKIIHNEYQGHLLRSKISSSNEGGVAAGYGCVDSLYLI</sequence>
<dbReference type="Gene3D" id="1.10.1080.10">
    <property type="entry name" value="Glutathione Synthetase, Chain A, domain 3"/>
    <property type="match status" value="1"/>
</dbReference>
<evidence type="ECO:0000256" key="5">
    <source>
        <dbReference type="ARBA" id="ARBA00022723"/>
    </source>
</evidence>
<comment type="cofactor">
    <cofactor evidence="9 11">
        <name>Mg(2+)</name>
        <dbReference type="ChEBI" id="CHEBI:18420"/>
    </cofactor>
    <text evidence="9 11">Binds 1 Mg(2+) ion per subunit.</text>
</comment>
<dbReference type="GO" id="GO:0004363">
    <property type="term" value="F:glutathione synthase activity"/>
    <property type="evidence" value="ECO:0007669"/>
    <property type="project" value="UniProtKB-UniRule"/>
</dbReference>
<dbReference type="InterPro" id="IPR014709">
    <property type="entry name" value="Glutathione_synthase_C_euk"/>
</dbReference>